<evidence type="ECO:0000256" key="2">
    <source>
        <dbReference type="ARBA" id="ARBA00022723"/>
    </source>
</evidence>
<dbReference type="GO" id="GO:0000908">
    <property type="term" value="F:taurine dioxygenase activity"/>
    <property type="evidence" value="ECO:0007669"/>
    <property type="project" value="TreeGrafter"/>
</dbReference>
<evidence type="ECO:0000256" key="4">
    <source>
        <dbReference type="ARBA" id="ARBA00023002"/>
    </source>
</evidence>
<protein>
    <submittedName>
        <fullName evidence="7">Taurine dioxygenase</fullName>
    </submittedName>
</protein>
<accession>A0A2S6NLL0</accession>
<dbReference type="Gene3D" id="3.60.130.10">
    <property type="entry name" value="Clavaminate synthase-like"/>
    <property type="match status" value="1"/>
</dbReference>
<dbReference type="Pfam" id="PF02668">
    <property type="entry name" value="TauD"/>
    <property type="match status" value="1"/>
</dbReference>
<keyword evidence="5" id="KW-0408">Iron</keyword>
<comment type="caution">
    <text evidence="7">The sequence shown here is derived from an EMBL/GenBank/DDBJ whole genome shotgun (WGS) entry which is preliminary data.</text>
</comment>
<dbReference type="OrthoDB" id="7346227at2"/>
<dbReference type="PANTHER" id="PTHR30468:SF1">
    <property type="entry name" value="ALPHA-KETOGLUTARATE-DEPENDENT SULFONATE DIOXYGENASE"/>
    <property type="match status" value="1"/>
</dbReference>
<dbReference type="PANTHER" id="PTHR30468">
    <property type="entry name" value="ALPHA-KETOGLUTARATE-DEPENDENT SULFONATE DIOXYGENASE"/>
    <property type="match status" value="1"/>
</dbReference>
<dbReference type="InterPro" id="IPR051323">
    <property type="entry name" value="AtsK-like"/>
</dbReference>
<dbReference type="InterPro" id="IPR003819">
    <property type="entry name" value="TauD/TfdA-like"/>
</dbReference>
<evidence type="ECO:0000256" key="1">
    <source>
        <dbReference type="ARBA" id="ARBA00005896"/>
    </source>
</evidence>
<dbReference type="GO" id="GO:0006790">
    <property type="term" value="P:sulfur compound metabolic process"/>
    <property type="evidence" value="ECO:0007669"/>
    <property type="project" value="TreeGrafter"/>
</dbReference>
<comment type="similarity">
    <text evidence="1">Belongs to the TfdA dioxygenase family.</text>
</comment>
<evidence type="ECO:0000256" key="5">
    <source>
        <dbReference type="ARBA" id="ARBA00023004"/>
    </source>
</evidence>
<organism evidence="7 8">
    <name type="scientific">Rhodopila globiformis</name>
    <name type="common">Rhodopseudomonas globiformis</name>
    <dbReference type="NCBI Taxonomy" id="1071"/>
    <lineage>
        <taxon>Bacteria</taxon>
        <taxon>Pseudomonadati</taxon>
        <taxon>Pseudomonadota</taxon>
        <taxon>Alphaproteobacteria</taxon>
        <taxon>Acetobacterales</taxon>
        <taxon>Acetobacteraceae</taxon>
        <taxon>Rhodopila</taxon>
    </lineage>
</organism>
<dbReference type="AlphaFoldDB" id="A0A2S6NLL0"/>
<feature type="domain" description="TauD/TfdA-like" evidence="6">
    <location>
        <begin position="5"/>
        <end position="280"/>
    </location>
</feature>
<reference evidence="7 8" key="1">
    <citation type="journal article" date="2018" name="Arch. Microbiol.">
        <title>New insights into the metabolic potential of the phototrophic purple bacterium Rhodopila globiformis DSM 161(T) from its draft genome sequence and evidence for a vanadium-dependent nitrogenase.</title>
        <authorList>
            <person name="Imhoff J.F."/>
            <person name="Rahn T."/>
            <person name="Kunzel S."/>
            <person name="Neulinger S.C."/>
        </authorList>
    </citation>
    <scope>NUCLEOTIDE SEQUENCE [LARGE SCALE GENOMIC DNA]</scope>
    <source>
        <strain evidence="7 8">DSM 161</strain>
    </source>
</reference>
<dbReference type="RefSeq" id="WP_104517801.1">
    <property type="nucleotide sequence ID" value="NZ_NHRY01000059.1"/>
</dbReference>
<evidence type="ECO:0000256" key="3">
    <source>
        <dbReference type="ARBA" id="ARBA00022964"/>
    </source>
</evidence>
<dbReference type="GO" id="GO:0046872">
    <property type="term" value="F:metal ion binding"/>
    <property type="evidence" value="ECO:0007669"/>
    <property type="project" value="UniProtKB-KW"/>
</dbReference>
<sequence>MKIIPSGQTLGARIEAIDLANPLPDADFRTLLRALGQYGVLCFPDQTFETPDFAAFARRFGDLEVNVANSYHEPGFPEIMILSNEIGADGKPLGLNDAGQGWHTDMSYSRDIALANILHARAVPMRHGKSVGETQFRNMHAAYEELPDEMKHTLEGRTATHDFEKFWEVMRLRPGSRRAKLTEEQRRRKPPVSQPLVRIHPLTGRKVLYANPGYTMWIDGMDRHESDLILDYLFRHQERADFLYAHHWAVGDVLIWDNIGTVHNAVADYTPQEHRYMRRAQVMATLDYPALVA</sequence>
<keyword evidence="4" id="KW-0560">Oxidoreductase</keyword>
<evidence type="ECO:0000259" key="6">
    <source>
        <dbReference type="Pfam" id="PF02668"/>
    </source>
</evidence>
<evidence type="ECO:0000313" key="8">
    <source>
        <dbReference type="Proteomes" id="UP000239724"/>
    </source>
</evidence>
<evidence type="ECO:0000313" key="7">
    <source>
        <dbReference type="EMBL" id="PPQ36306.1"/>
    </source>
</evidence>
<keyword evidence="2" id="KW-0479">Metal-binding</keyword>
<name>A0A2S6NLL0_RHOGL</name>
<dbReference type="Proteomes" id="UP000239724">
    <property type="component" value="Unassembled WGS sequence"/>
</dbReference>
<dbReference type="SUPFAM" id="SSF51197">
    <property type="entry name" value="Clavaminate synthase-like"/>
    <property type="match status" value="1"/>
</dbReference>
<keyword evidence="3 7" id="KW-0223">Dioxygenase</keyword>
<keyword evidence="8" id="KW-1185">Reference proteome</keyword>
<dbReference type="EMBL" id="NHRY01000059">
    <property type="protein sequence ID" value="PPQ36306.1"/>
    <property type="molecule type" value="Genomic_DNA"/>
</dbReference>
<proteinExistence type="inferred from homology"/>
<dbReference type="InterPro" id="IPR042098">
    <property type="entry name" value="TauD-like_sf"/>
</dbReference>
<dbReference type="GO" id="GO:0005737">
    <property type="term" value="C:cytoplasm"/>
    <property type="evidence" value="ECO:0007669"/>
    <property type="project" value="TreeGrafter"/>
</dbReference>
<gene>
    <name evidence="7" type="ORF">CCS01_05285</name>
</gene>